<dbReference type="Gene3D" id="3.30.429.10">
    <property type="entry name" value="Macrophage Migration Inhibitory Factor"/>
    <property type="match status" value="1"/>
</dbReference>
<dbReference type="PANTHER" id="PTHR38460:SF1">
    <property type="entry name" value="TAUTOMERASE YOLI-RELATED"/>
    <property type="match status" value="1"/>
</dbReference>
<gene>
    <name evidence="1" type="ORF">ACFOFO_07305</name>
</gene>
<evidence type="ECO:0000313" key="2">
    <source>
        <dbReference type="Proteomes" id="UP001595530"/>
    </source>
</evidence>
<dbReference type="InterPro" id="IPR037479">
    <property type="entry name" value="Tauto_MSAD"/>
</dbReference>
<dbReference type="EMBL" id="JBHRTP010000019">
    <property type="protein sequence ID" value="MFC3107768.1"/>
    <property type="molecule type" value="Genomic_DNA"/>
</dbReference>
<keyword evidence="2" id="KW-1185">Reference proteome</keyword>
<proteinExistence type="predicted"/>
<dbReference type="SUPFAM" id="SSF55331">
    <property type="entry name" value="Tautomerase/MIF"/>
    <property type="match status" value="1"/>
</dbReference>
<dbReference type="InterPro" id="IPR014347">
    <property type="entry name" value="Tautomerase/MIF_sf"/>
</dbReference>
<dbReference type="Pfam" id="PF14552">
    <property type="entry name" value="Tautomerase_2"/>
    <property type="match status" value="1"/>
</dbReference>
<dbReference type="Proteomes" id="UP001595530">
    <property type="component" value="Unassembled WGS sequence"/>
</dbReference>
<protein>
    <submittedName>
        <fullName evidence="1">Tautomerase family protein</fullName>
    </submittedName>
</protein>
<comment type="caution">
    <text evidence="1">The sequence shown here is derived from an EMBL/GenBank/DDBJ whole genome shotgun (WGS) entry which is preliminary data.</text>
</comment>
<sequence length="126" mass="14290">MPLVTITVRKPKPSRFKTTVLDAVHAALVSSGVPLTDKFQRVIELDADDFCFDPSYPDLKTERTNDFVLIEILWSVGRSVKVKKKFLEALMKILADAGFDTEHVMVCFKETSWENWSFGGGRLLHT</sequence>
<reference evidence="2" key="1">
    <citation type="journal article" date="2019" name="Int. J. Syst. Evol. Microbiol.">
        <title>The Global Catalogue of Microorganisms (GCM) 10K type strain sequencing project: providing services to taxonomists for standard genome sequencing and annotation.</title>
        <authorList>
            <consortium name="The Broad Institute Genomics Platform"/>
            <consortium name="The Broad Institute Genome Sequencing Center for Infectious Disease"/>
            <person name="Wu L."/>
            <person name="Ma J."/>
        </authorList>
    </citation>
    <scope>NUCLEOTIDE SEQUENCE [LARGE SCALE GENOMIC DNA]</scope>
    <source>
        <strain evidence="2">KCTC 42986</strain>
    </source>
</reference>
<evidence type="ECO:0000313" key="1">
    <source>
        <dbReference type="EMBL" id="MFC3107768.1"/>
    </source>
</evidence>
<organism evidence="1 2">
    <name type="scientific">Undibacterium arcticum</name>
    <dbReference type="NCBI Taxonomy" id="1762892"/>
    <lineage>
        <taxon>Bacteria</taxon>
        <taxon>Pseudomonadati</taxon>
        <taxon>Pseudomonadota</taxon>
        <taxon>Betaproteobacteria</taxon>
        <taxon>Burkholderiales</taxon>
        <taxon>Oxalobacteraceae</taxon>
        <taxon>Undibacterium</taxon>
    </lineage>
</organism>
<name>A0ABV7EYB4_9BURK</name>
<accession>A0ABV7EYB4</accession>
<dbReference type="RefSeq" id="WP_390331265.1">
    <property type="nucleotide sequence ID" value="NZ_JBHRTP010000019.1"/>
</dbReference>
<dbReference type="PANTHER" id="PTHR38460">
    <property type="entry name" value="TAUTOMERASE YOLI-RELATED"/>
    <property type="match status" value="1"/>
</dbReference>